<feature type="transmembrane region" description="Helical" evidence="2">
    <location>
        <begin position="68"/>
        <end position="85"/>
    </location>
</feature>
<comment type="caution">
    <text evidence="3">The sequence shown here is derived from an EMBL/GenBank/DDBJ whole genome shotgun (WGS) entry which is preliminary data.</text>
</comment>
<accession>A0A918XPC6</accession>
<protein>
    <submittedName>
        <fullName evidence="3">Uncharacterized protein</fullName>
    </submittedName>
</protein>
<dbReference type="RefSeq" id="WP_189987512.1">
    <property type="nucleotide sequence ID" value="NZ_BMZS01000002.1"/>
</dbReference>
<gene>
    <name evidence="3" type="ORF">GCM10017083_06580</name>
</gene>
<name>A0A918XPC6_9PROT</name>
<reference evidence="3" key="1">
    <citation type="journal article" date="2014" name="Int. J. Syst. Evol. Microbiol.">
        <title>Complete genome sequence of Corynebacterium casei LMG S-19264T (=DSM 44701T), isolated from a smear-ripened cheese.</title>
        <authorList>
            <consortium name="US DOE Joint Genome Institute (JGI-PGF)"/>
            <person name="Walter F."/>
            <person name="Albersmeier A."/>
            <person name="Kalinowski J."/>
            <person name="Ruckert C."/>
        </authorList>
    </citation>
    <scope>NUCLEOTIDE SEQUENCE</scope>
    <source>
        <strain evidence="3">KCTC 42651</strain>
    </source>
</reference>
<keyword evidence="2" id="KW-1133">Transmembrane helix</keyword>
<reference evidence="3" key="2">
    <citation type="submission" date="2020-09" db="EMBL/GenBank/DDBJ databases">
        <authorList>
            <person name="Sun Q."/>
            <person name="Kim S."/>
        </authorList>
    </citation>
    <scope>NUCLEOTIDE SEQUENCE</scope>
    <source>
        <strain evidence="3">KCTC 42651</strain>
    </source>
</reference>
<dbReference type="AlphaFoldDB" id="A0A918XPC6"/>
<keyword evidence="4" id="KW-1185">Reference proteome</keyword>
<evidence type="ECO:0000313" key="4">
    <source>
        <dbReference type="Proteomes" id="UP000630353"/>
    </source>
</evidence>
<feature type="transmembrane region" description="Helical" evidence="2">
    <location>
        <begin position="156"/>
        <end position="178"/>
    </location>
</feature>
<sequence>MVARELRPKPGTATPATGTAAEPEERIDDPLDPLENVPTELDEFTHAEFIAVYNDASANIRFAKEQQWRTVLYFTIGAIAVTTYGEMSDWADSKLTFYLLVIVWLFSLTSVGILLSLQWWQGAEQEKIAYLTAKWSSFTTAARRRKSKTVSDLQRYGMLASMVLYLELSTIAVTRVFWPYL</sequence>
<evidence type="ECO:0000256" key="2">
    <source>
        <dbReference type="SAM" id="Phobius"/>
    </source>
</evidence>
<dbReference type="Proteomes" id="UP000630353">
    <property type="component" value="Unassembled WGS sequence"/>
</dbReference>
<proteinExistence type="predicted"/>
<dbReference type="EMBL" id="BMZS01000002">
    <property type="protein sequence ID" value="GHD42039.1"/>
    <property type="molecule type" value="Genomic_DNA"/>
</dbReference>
<evidence type="ECO:0000313" key="3">
    <source>
        <dbReference type="EMBL" id="GHD42039.1"/>
    </source>
</evidence>
<evidence type="ECO:0000256" key="1">
    <source>
        <dbReference type="SAM" id="MobiDB-lite"/>
    </source>
</evidence>
<organism evidence="3 4">
    <name type="scientific">Thalassobaculum fulvum</name>
    <dbReference type="NCBI Taxonomy" id="1633335"/>
    <lineage>
        <taxon>Bacteria</taxon>
        <taxon>Pseudomonadati</taxon>
        <taxon>Pseudomonadota</taxon>
        <taxon>Alphaproteobacteria</taxon>
        <taxon>Rhodospirillales</taxon>
        <taxon>Thalassobaculaceae</taxon>
        <taxon>Thalassobaculum</taxon>
    </lineage>
</organism>
<feature type="region of interest" description="Disordered" evidence="1">
    <location>
        <begin position="1"/>
        <end position="33"/>
    </location>
</feature>
<keyword evidence="2" id="KW-0812">Transmembrane</keyword>
<feature type="transmembrane region" description="Helical" evidence="2">
    <location>
        <begin position="97"/>
        <end position="117"/>
    </location>
</feature>
<feature type="compositionally biased region" description="Low complexity" evidence="1">
    <location>
        <begin position="10"/>
        <end position="21"/>
    </location>
</feature>
<keyword evidence="2" id="KW-0472">Membrane</keyword>